<dbReference type="PANTHER" id="PTHR33223">
    <property type="entry name" value="CCHC-TYPE DOMAIN-CONTAINING PROTEIN"/>
    <property type="match status" value="1"/>
</dbReference>
<dbReference type="AlphaFoldDB" id="A0A371HHP5"/>
<organism evidence="1 2">
    <name type="scientific">Mucuna pruriens</name>
    <name type="common">Velvet bean</name>
    <name type="synonym">Dolichos pruriens</name>
    <dbReference type="NCBI Taxonomy" id="157652"/>
    <lineage>
        <taxon>Eukaryota</taxon>
        <taxon>Viridiplantae</taxon>
        <taxon>Streptophyta</taxon>
        <taxon>Embryophyta</taxon>
        <taxon>Tracheophyta</taxon>
        <taxon>Spermatophyta</taxon>
        <taxon>Magnoliopsida</taxon>
        <taxon>eudicotyledons</taxon>
        <taxon>Gunneridae</taxon>
        <taxon>Pentapetalae</taxon>
        <taxon>rosids</taxon>
        <taxon>fabids</taxon>
        <taxon>Fabales</taxon>
        <taxon>Fabaceae</taxon>
        <taxon>Papilionoideae</taxon>
        <taxon>50 kb inversion clade</taxon>
        <taxon>NPAAA clade</taxon>
        <taxon>indigoferoid/millettioid clade</taxon>
        <taxon>Phaseoleae</taxon>
        <taxon>Mucuna</taxon>
    </lineage>
</organism>
<comment type="caution">
    <text evidence="1">The sequence shown here is derived from an EMBL/GenBank/DDBJ whole genome shotgun (WGS) entry which is preliminary data.</text>
</comment>
<accession>A0A371HHP5</accession>
<name>A0A371HHP5_MUCPR</name>
<dbReference type="EMBL" id="QJKJ01002556">
    <property type="protein sequence ID" value="RDY02331.1"/>
    <property type="molecule type" value="Genomic_DNA"/>
</dbReference>
<gene>
    <name evidence="1" type="ORF">CR513_14215</name>
</gene>
<evidence type="ECO:0000313" key="1">
    <source>
        <dbReference type="EMBL" id="RDY02331.1"/>
    </source>
</evidence>
<evidence type="ECO:0000313" key="2">
    <source>
        <dbReference type="Proteomes" id="UP000257109"/>
    </source>
</evidence>
<protein>
    <recommendedName>
        <fullName evidence="3">Retrotransposon gag domain-containing protein</fullName>
    </recommendedName>
</protein>
<keyword evidence="2" id="KW-1185">Reference proteome</keyword>
<feature type="non-terminal residue" evidence="1">
    <location>
        <position position="1"/>
    </location>
</feature>
<sequence length="303" mass="33811">MFELLTQKVALNATATTQGVTLNAAVVSQGTTTYPPGFTLPYLNNVNTREQSAAEGHEQASRNNLGAGVTQGLGVLPPSVYGTGPQAQFTGAPHLVDPSRQTGPTLETQGIIPPGEEKLNSLEKRVRIIEDTDSHDLDAADLCLVLDIVLLANFKTPKFEKYKGSSCPRVHLAMYCRKMAPYTHQDKILVHYFQDSLTGAALNWYVNLEKGQVKTWRDLAEPSSANTSTTRTWCSIALGSKTCRKWSLRGSRTMLKGGVSWQPSRKRSVKLCQFRDRRRKDRVELKMRKVRSNQQQHKLRQEV</sequence>
<dbReference type="OrthoDB" id="1743010at2759"/>
<proteinExistence type="predicted"/>
<evidence type="ECO:0008006" key="3">
    <source>
        <dbReference type="Google" id="ProtNLM"/>
    </source>
</evidence>
<reference evidence="1" key="1">
    <citation type="submission" date="2018-05" db="EMBL/GenBank/DDBJ databases">
        <title>Draft genome of Mucuna pruriens seed.</title>
        <authorList>
            <person name="Nnadi N.E."/>
            <person name="Vos R."/>
            <person name="Hasami M.H."/>
            <person name="Devisetty U.K."/>
            <person name="Aguiy J.C."/>
        </authorList>
    </citation>
    <scope>NUCLEOTIDE SEQUENCE [LARGE SCALE GENOMIC DNA]</scope>
    <source>
        <strain evidence="1">JCA_2017</strain>
    </source>
</reference>
<dbReference type="Proteomes" id="UP000257109">
    <property type="component" value="Unassembled WGS sequence"/>
</dbReference>
<dbReference type="PANTHER" id="PTHR33223:SF8">
    <property type="entry name" value="OS04G0172440 PROTEIN"/>
    <property type="match status" value="1"/>
</dbReference>